<dbReference type="AlphaFoldDB" id="A0A1L9B7N3"/>
<evidence type="ECO:0000313" key="3">
    <source>
        <dbReference type="EMBL" id="OJH38259.1"/>
    </source>
</evidence>
<dbReference type="Gene3D" id="3.40.50.10810">
    <property type="entry name" value="Tandem AAA-ATPase domain"/>
    <property type="match status" value="2"/>
</dbReference>
<organism evidence="3 4">
    <name type="scientific">Cystobacter ferrugineus</name>
    <dbReference type="NCBI Taxonomy" id="83449"/>
    <lineage>
        <taxon>Bacteria</taxon>
        <taxon>Pseudomonadati</taxon>
        <taxon>Myxococcota</taxon>
        <taxon>Myxococcia</taxon>
        <taxon>Myxococcales</taxon>
        <taxon>Cystobacterineae</taxon>
        <taxon>Archangiaceae</taxon>
        <taxon>Cystobacter</taxon>
    </lineage>
</organism>
<dbReference type="InterPro" id="IPR038718">
    <property type="entry name" value="SNF2-like_sf"/>
</dbReference>
<protein>
    <recommendedName>
        <fullName evidence="2">Helicase ATP-binding domain-containing protein</fullName>
    </recommendedName>
</protein>
<dbReference type="InterPro" id="IPR050496">
    <property type="entry name" value="SNF2_RAD54_helicase_repair"/>
</dbReference>
<dbReference type="SMART" id="SM00490">
    <property type="entry name" value="HELICc"/>
    <property type="match status" value="1"/>
</dbReference>
<evidence type="ECO:0000256" key="1">
    <source>
        <dbReference type="ARBA" id="ARBA00022801"/>
    </source>
</evidence>
<dbReference type="PANTHER" id="PTHR45629">
    <property type="entry name" value="SNF2/RAD54 FAMILY MEMBER"/>
    <property type="match status" value="1"/>
</dbReference>
<reference evidence="4" key="1">
    <citation type="submission" date="2016-11" db="EMBL/GenBank/DDBJ databases">
        <authorList>
            <person name="Shukria A."/>
            <person name="Stevens D.C."/>
        </authorList>
    </citation>
    <scope>NUCLEOTIDE SEQUENCE [LARGE SCALE GENOMIC DNA]</scope>
    <source>
        <strain evidence="4">Cbfe23</strain>
    </source>
</reference>
<keyword evidence="1" id="KW-0378">Hydrolase</keyword>
<sequence>MKSTMEWSQVARRIEEIGIEYPKAFSREQQETLSFMAERLPRHGVIVADEVGTGKTRIACAVIKAVLDCGGRVAALVPRGLMHQWRAEFRILFGEALAPKELTTLSQWLGEDSPSPSSEPEWWLISHGFRYPKVTSRSDWSIALPSLVQLYSESPDAREHGRTQLGRLARYVEQNASKWWRWHNLVRIAKRVAPHVDGAPELRSRLLSLPLFVPNGNNQPLCERFFGDGDARELVCELLGAWLGHFDLIVIDEAHKSREETLSDETGSSTRQATKLLPALLAMLQQDQEGRRICLSATPMELDAADWGDLLSRARTGARPEPVQRAVDDLRQCLESAKTAPDQPSTLRALIDAARRFEAVLAPFVTRRRLFSEAQLQELRAHRPEAWELAQPHRQVKRHLVSLRDLAESESTNWRTMLSALEGYSHAAQGLDAAVLGKTAQWAKLIYTKLANGLVSVDDLEDESWLTEIPSELPPATAAKLERLKYWRRLFREARESLEQGARDAGVEGYDPNTEHPRILSAVEAIEAWTDRAVSEKVLAFGVFTRPMRDLRDVLNARHCVRSIDQDAPIAFSLHENSRLLAIAFRSAERMRKAGRLTGKLRNAPLSIEEFRELAEKAHRQYERVQDAIAENVRVRIDARVVKQFSDLDALSRERLRGIIRTLVLDEWLAGGRSEPPRARVVDELVQEIWRDHILPATGTDEASAENEESNEDRCARLAQWINLEWDEVQGRQTGFCRLMDGSTKWETRRSLQAGFNRPHGFPRVLIAQSQVGREGLNLHKACRVVVQFHAEWNPAVLEQQIGRVDRLNSRWWQLYEEWKKDRGDQSMPLIEVRQVMLEGTYDAFQWERVGQRQHTFDATLFGSLLPAEAWESVPEGLREELRAAAPNFDPGRSRGRSRS</sequence>
<dbReference type="InterPro" id="IPR014001">
    <property type="entry name" value="Helicase_ATP-bd"/>
</dbReference>
<dbReference type="PANTHER" id="PTHR45629:SF7">
    <property type="entry name" value="DNA EXCISION REPAIR PROTEIN ERCC-6-RELATED"/>
    <property type="match status" value="1"/>
</dbReference>
<dbReference type="SUPFAM" id="SSF52540">
    <property type="entry name" value="P-loop containing nucleoside triphosphate hydrolases"/>
    <property type="match status" value="2"/>
</dbReference>
<dbReference type="STRING" id="83449.BON30_24270"/>
<dbReference type="RefSeq" id="WP_071900765.1">
    <property type="nucleotide sequence ID" value="NZ_MPIN01000006.1"/>
</dbReference>
<dbReference type="InterPro" id="IPR001650">
    <property type="entry name" value="Helicase_C-like"/>
</dbReference>
<dbReference type="Pfam" id="PF00271">
    <property type="entry name" value="Helicase_C"/>
    <property type="match status" value="1"/>
</dbReference>
<accession>A0A1L9B7N3</accession>
<dbReference type="OrthoDB" id="18878at2"/>
<gene>
    <name evidence="3" type="ORF">BON30_24270</name>
</gene>
<feature type="domain" description="Helicase ATP-binding" evidence="2">
    <location>
        <begin position="36"/>
        <end position="317"/>
    </location>
</feature>
<name>A0A1L9B7N3_9BACT</name>
<dbReference type="GO" id="GO:0016787">
    <property type="term" value="F:hydrolase activity"/>
    <property type="evidence" value="ECO:0007669"/>
    <property type="project" value="UniProtKB-KW"/>
</dbReference>
<evidence type="ECO:0000259" key="2">
    <source>
        <dbReference type="PROSITE" id="PS51192"/>
    </source>
</evidence>
<dbReference type="EMBL" id="MPIN01000006">
    <property type="protein sequence ID" value="OJH38259.1"/>
    <property type="molecule type" value="Genomic_DNA"/>
</dbReference>
<reference evidence="3 4" key="2">
    <citation type="submission" date="2016-12" db="EMBL/GenBank/DDBJ databases">
        <title>Draft Genome Sequence of Cystobacter ferrugineus Strain Cbfe23.</title>
        <authorList>
            <person name="Akbar S."/>
            <person name="Dowd S.E."/>
            <person name="Stevens D.C."/>
        </authorList>
    </citation>
    <scope>NUCLEOTIDE SEQUENCE [LARGE SCALE GENOMIC DNA]</scope>
    <source>
        <strain evidence="3 4">Cbfe23</strain>
    </source>
</reference>
<dbReference type="PROSITE" id="PS51192">
    <property type="entry name" value="HELICASE_ATP_BIND_1"/>
    <property type="match status" value="1"/>
</dbReference>
<keyword evidence="4" id="KW-1185">Reference proteome</keyword>
<dbReference type="InterPro" id="IPR049730">
    <property type="entry name" value="SNF2/RAD54-like_C"/>
</dbReference>
<dbReference type="Proteomes" id="UP000182229">
    <property type="component" value="Unassembled WGS sequence"/>
</dbReference>
<dbReference type="CDD" id="cd18793">
    <property type="entry name" value="SF2_C_SNF"/>
    <property type="match status" value="1"/>
</dbReference>
<dbReference type="SMART" id="SM00487">
    <property type="entry name" value="DEXDc"/>
    <property type="match status" value="1"/>
</dbReference>
<proteinExistence type="predicted"/>
<evidence type="ECO:0000313" key="4">
    <source>
        <dbReference type="Proteomes" id="UP000182229"/>
    </source>
</evidence>
<comment type="caution">
    <text evidence="3">The sequence shown here is derived from an EMBL/GenBank/DDBJ whole genome shotgun (WGS) entry which is preliminary data.</text>
</comment>
<dbReference type="InterPro" id="IPR027417">
    <property type="entry name" value="P-loop_NTPase"/>
</dbReference>
<dbReference type="Gene3D" id="3.40.50.300">
    <property type="entry name" value="P-loop containing nucleotide triphosphate hydrolases"/>
    <property type="match status" value="1"/>
</dbReference>